<dbReference type="InterPro" id="IPR009010">
    <property type="entry name" value="Asp_de-COase-like_dom_sf"/>
</dbReference>
<dbReference type="KEGG" id="mtua:CSH63_30150"/>
<accession>A0A386WT30</accession>
<dbReference type="Pfam" id="PF00384">
    <property type="entry name" value="Molybdopterin"/>
    <property type="match status" value="1"/>
</dbReference>
<feature type="domain" description="4Fe-4S Mo/W bis-MGD-type" evidence="5">
    <location>
        <begin position="15"/>
        <end position="67"/>
    </location>
</feature>
<keyword evidence="3" id="KW-0408">Iron</keyword>
<dbReference type="GO" id="GO:0043546">
    <property type="term" value="F:molybdopterin cofactor binding"/>
    <property type="evidence" value="ECO:0007669"/>
    <property type="project" value="InterPro"/>
</dbReference>
<gene>
    <name evidence="6" type="ORF">CSH63_30150</name>
</gene>
<dbReference type="Proteomes" id="UP000267804">
    <property type="component" value="Chromosome"/>
</dbReference>
<dbReference type="PANTHER" id="PTHR43105">
    <property type="entry name" value="RESPIRATORY NITRATE REDUCTASE"/>
    <property type="match status" value="1"/>
</dbReference>
<dbReference type="GO" id="GO:0046872">
    <property type="term" value="F:metal ion binding"/>
    <property type="evidence" value="ECO:0007669"/>
    <property type="project" value="UniProtKB-KW"/>
</dbReference>
<dbReference type="GO" id="GO:0051539">
    <property type="term" value="F:4 iron, 4 sulfur cluster binding"/>
    <property type="evidence" value="ECO:0007669"/>
    <property type="project" value="UniProtKB-KW"/>
</dbReference>
<dbReference type="RefSeq" id="WP_120573114.1">
    <property type="nucleotide sequence ID" value="NZ_CP024087.1"/>
</dbReference>
<dbReference type="Gene3D" id="2.20.25.90">
    <property type="entry name" value="ADC-like domains"/>
    <property type="match status" value="1"/>
</dbReference>
<evidence type="ECO:0000256" key="1">
    <source>
        <dbReference type="ARBA" id="ARBA00022485"/>
    </source>
</evidence>
<dbReference type="GO" id="GO:0003954">
    <property type="term" value="F:NADH dehydrogenase activity"/>
    <property type="evidence" value="ECO:0007669"/>
    <property type="project" value="TreeGrafter"/>
</dbReference>
<dbReference type="CDD" id="cd00508">
    <property type="entry name" value="MopB_CT_Fdh-Nap-like"/>
    <property type="match status" value="1"/>
</dbReference>
<dbReference type="SMART" id="SM00926">
    <property type="entry name" value="Molybdop_Fe4S4"/>
    <property type="match status" value="1"/>
</dbReference>
<organism evidence="6 7">
    <name type="scientific">Micromonospora tulbaghiae</name>
    <dbReference type="NCBI Taxonomy" id="479978"/>
    <lineage>
        <taxon>Bacteria</taxon>
        <taxon>Bacillati</taxon>
        <taxon>Actinomycetota</taxon>
        <taxon>Actinomycetes</taxon>
        <taxon>Micromonosporales</taxon>
        <taxon>Micromonosporaceae</taxon>
        <taxon>Micromonospora</taxon>
    </lineage>
</organism>
<protein>
    <submittedName>
        <fullName evidence="6">Nitrite reductase</fullName>
    </submittedName>
</protein>
<evidence type="ECO:0000313" key="7">
    <source>
        <dbReference type="Proteomes" id="UP000267804"/>
    </source>
</evidence>
<dbReference type="SUPFAM" id="SSF50692">
    <property type="entry name" value="ADC-like"/>
    <property type="match status" value="1"/>
</dbReference>
<dbReference type="PANTHER" id="PTHR43105:SF10">
    <property type="entry name" value="NADH-QUINONE OXIDOREDUCTASE SUBUNIT G"/>
    <property type="match status" value="1"/>
</dbReference>
<dbReference type="InterPro" id="IPR006963">
    <property type="entry name" value="Mopterin_OxRdtase_4Fe-4S_dom"/>
</dbReference>
<evidence type="ECO:0000256" key="3">
    <source>
        <dbReference type="ARBA" id="ARBA00023004"/>
    </source>
</evidence>
<dbReference type="GO" id="GO:0022904">
    <property type="term" value="P:respiratory electron transport chain"/>
    <property type="evidence" value="ECO:0007669"/>
    <property type="project" value="TreeGrafter"/>
</dbReference>
<name>A0A386WT30_9ACTN</name>
<sequence>MTDGARTATRTGSRPVEAATHCPYCALQCGMVLRATGDGVEVAARDFPTNRGGLCQKGWTAADLLDHPERLTTPLLRDRPGGELRPATWDEALDRVAAGVRDVQHRHGPDAVAVFGGGGLTNEKAYALGRFARVTLRTRHIDYNGRWCMSSAAAAGNRAFGIDRGLPFPLADLGRADTLLLVGANPAETMPPLMRHVTDLRERGGRLIVVDPRATATARQADLHLQPLPGTDLAVANALLHIALTEGWLDRAYVAERTTGFDEVRRTVAGYWPAEVERLSGVPVADLYATARALATVDRAVVLTARGAEQHAKGVDTVTAFINLALALGLPGRPGSGYGCLTGQGNGQGGREHGQKADQLPGYRRIDDPAAREHVAGVWGVDPDALPGPGVPAYQLLDALGTPSGARALLVFGSNPVVSAPRAARVESRLRALDLLVVADFVRSETAELADVVLPVAQWAEEDGTMTNLEGRVLRRRALREPPAGVRTELEILAALAERLSGGGAPLPADPREVFAELGRASAGGPADYAGITWDRIDADTGVFWPCPDRDGPDTPWLFADRFPTPDGRARFHAVTHRPAAEPVCADYPLHFTTGRVLAQYQSGAQTRRVAALRRAAPGGFVELHPDLAARIGVTEGAPVRVVSRRGELRAPARLSTAIRPDTVFAPFHWPGAQRANSVTNDALDPVSGMPEFKICAVRVEAA</sequence>
<dbReference type="GO" id="GO:0016020">
    <property type="term" value="C:membrane"/>
    <property type="evidence" value="ECO:0007669"/>
    <property type="project" value="TreeGrafter"/>
</dbReference>
<dbReference type="Gene3D" id="3.40.50.740">
    <property type="match status" value="1"/>
</dbReference>
<evidence type="ECO:0000259" key="5">
    <source>
        <dbReference type="SMART" id="SM00926"/>
    </source>
</evidence>
<keyword evidence="2" id="KW-0479">Metal-binding</keyword>
<proteinExistence type="predicted"/>
<keyword evidence="1" id="KW-0004">4Fe-4S</keyword>
<dbReference type="InterPro" id="IPR006657">
    <property type="entry name" value="MoPterin_dinucl-bd_dom"/>
</dbReference>
<dbReference type="Gene3D" id="3.40.228.10">
    <property type="entry name" value="Dimethylsulfoxide Reductase, domain 2"/>
    <property type="match status" value="1"/>
</dbReference>
<dbReference type="AlphaFoldDB" id="A0A386WT30"/>
<dbReference type="InterPro" id="IPR006656">
    <property type="entry name" value="Mopterin_OxRdtase"/>
</dbReference>
<evidence type="ECO:0000256" key="4">
    <source>
        <dbReference type="ARBA" id="ARBA00023014"/>
    </source>
</evidence>
<dbReference type="Pfam" id="PF01568">
    <property type="entry name" value="Molydop_binding"/>
    <property type="match status" value="1"/>
</dbReference>
<keyword evidence="4" id="KW-0411">Iron-sulfur</keyword>
<dbReference type="SUPFAM" id="SSF53706">
    <property type="entry name" value="Formate dehydrogenase/DMSO reductase, domains 1-3"/>
    <property type="match status" value="1"/>
</dbReference>
<reference evidence="6 7" key="1">
    <citation type="submission" date="2017-10" db="EMBL/GenBank/DDBJ databases">
        <title>Integration of genomic and chemical information greatly accelerates assignment of the full stereostructure of myelolactone, a potent inhibitor of myeloma from a marine-derived Micromonospora.</title>
        <authorList>
            <person name="Kim M.C."/>
            <person name="Machado H."/>
            <person name="Jensen P.R."/>
            <person name="Fenical W."/>
        </authorList>
    </citation>
    <scope>NUCLEOTIDE SEQUENCE [LARGE SCALE GENOMIC DNA]</scope>
    <source>
        <strain evidence="6 7">CNY-010</strain>
    </source>
</reference>
<evidence type="ECO:0000256" key="2">
    <source>
        <dbReference type="ARBA" id="ARBA00022723"/>
    </source>
</evidence>
<dbReference type="EMBL" id="CP024087">
    <property type="protein sequence ID" value="AYF31636.1"/>
    <property type="molecule type" value="Genomic_DNA"/>
</dbReference>
<dbReference type="Gene3D" id="2.40.40.20">
    <property type="match status" value="1"/>
</dbReference>
<dbReference type="InterPro" id="IPR050123">
    <property type="entry name" value="Prok_molybdopt-oxidoreductase"/>
</dbReference>
<dbReference type="Pfam" id="PF04879">
    <property type="entry name" value="Molybdop_Fe4S4"/>
    <property type="match status" value="1"/>
</dbReference>
<evidence type="ECO:0000313" key="6">
    <source>
        <dbReference type="EMBL" id="AYF31636.1"/>
    </source>
</evidence>